<keyword evidence="3" id="KW-0576">Peroxisome</keyword>
<reference evidence="6 7" key="1">
    <citation type="journal article" date="2016" name="Genome Biol. Evol.">
        <title>Divergent and convergent evolution of fungal pathogenicity.</title>
        <authorList>
            <person name="Shang Y."/>
            <person name="Xiao G."/>
            <person name="Zheng P."/>
            <person name="Cen K."/>
            <person name="Zhan S."/>
            <person name="Wang C."/>
        </authorList>
    </citation>
    <scope>NUCLEOTIDE SEQUENCE [LARGE SCALE GENOMIC DNA]</scope>
    <source>
        <strain evidence="6 7">ARSEF 2679</strain>
    </source>
</reference>
<dbReference type="Pfam" id="PF05648">
    <property type="entry name" value="PEX11"/>
    <property type="match status" value="1"/>
</dbReference>
<sequence length="287" mass="30863">MAKTIETFVAFGADIFALERMMRLLQAVGMVFTSYSFLIALARPSASAAHHLATRLALVALQDWLNVTRRALRTFWFLRAFHGSYAQYQSLASAPGVEDLLDVVAGSLLGMFGLLETVTLPDVTRLPGLAVFGAEETRRLNVQAQACWLAALVAMVLAGGVRVLRLLAERAVPTGADFGGGGGGVGDDDAEEEGGKGGKKGAASEKKKKKRDAERKRKLDKAEAARKTRVQVRALTLKMVNDALDMVIPANICGLSEFHPGQVGIAMAVTSLITLRGHWERCAKTLQ</sequence>
<gene>
    <name evidence="6" type="ORF">ISF_04808</name>
</gene>
<evidence type="ECO:0000256" key="3">
    <source>
        <dbReference type="ARBA" id="ARBA00023140"/>
    </source>
</evidence>
<comment type="subcellular location">
    <subcellularLocation>
        <location evidence="4">Peroxisome membrane</location>
    </subcellularLocation>
</comment>
<dbReference type="AlphaFoldDB" id="A0A162J2P3"/>
<dbReference type="EMBL" id="AZHB01000011">
    <property type="protein sequence ID" value="OAA62932.1"/>
    <property type="molecule type" value="Genomic_DNA"/>
</dbReference>
<proteinExistence type="predicted"/>
<dbReference type="PANTHER" id="PTHR12652">
    <property type="entry name" value="PEROXISOMAL BIOGENESIS FACTOR 11"/>
    <property type="match status" value="1"/>
</dbReference>
<evidence type="ECO:0000256" key="4">
    <source>
        <dbReference type="ARBA" id="ARBA00046271"/>
    </source>
</evidence>
<comment type="caution">
    <text evidence="6">The sequence shown here is derived from an EMBL/GenBank/DDBJ whole genome shotgun (WGS) entry which is preliminary data.</text>
</comment>
<organism evidence="6 7">
    <name type="scientific">Cordyceps fumosorosea (strain ARSEF 2679)</name>
    <name type="common">Isaria fumosorosea</name>
    <dbReference type="NCBI Taxonomy" id="1081104"/>
    <lineage>
        <taxon>Eukaryota</taxon>
        <taxon>Fungi</taxon>
        <taxon>Dikarya</taxon>
        <taxon>Ascomycota</taxon>
        <taxon>Pezizomycotina</taxon>
        <taxon>Sordariomycetes</taxon>
        <taxon>Hypocreomycetidae</taxon>
        <taxon>Hypocreales</taxon>
        <taxon>Cordycipitaceae</taxon>
        <taxon>Cordyceps</taxon>
    </lineage>
</organism>
<evidence type="ECO:0000256" key="1">
    <source>
        <dbReference type="ARBA" id="ARBA00022593"/>
    </source>
</evidence>
<protein>
    <recommendedName>
        <fullName evidence="8">AoPex11B-like protein</fullName>
    </recommendedName>
</protein>
<evidence type="ECO:0000256" key="5">
    <source>
        <dbReference type="SAM" id="MobiDB-lite"/>
    </source>
</evidence>
<evidence type="ECO:0000313" key="7">
    <source>
        <dbReference type="Proteomes" id="UP000076744"/>
    </source>
</evidence>
<evidence type="ECO:0000313" key="6">
    <source>
        <dbReference type="EMBL" id="OAA62932.1"/>
    </source>
</evidence>
<dbReference type="RefSeq" id="XP_018704139.1">
    <property type="nucleotide sequence ID" value="XM_018848413.1"/>
</dbReference>
<keyword evidence="7" id="KW-1185">Reference proteome</keyword>
<dbReference type="GO" id="GO:0016559">
    <property type="term" value="P:peroxisome fission"/>
    <property type="evidence" value="ECO:0007669"/>
    <property type="project" value="InterPro"/>
</dbReference>
<dbReference type="InterPro" id="IPR008733">
    <property type="entry name" value="PEX11"/>
</dbReference>
<evidence type="ECO:0000256" key="2">
    <source>
        <dbReference type="ARBA" id="ARBA00023136"/>
    </source>
</evidence>
<accession>A0A162J2P3</accession>
<dbReference type="Proteomes" id="UP000076744">
    <property type="component" value="Unassembled WGS sequence"/>
</dbReference>
<dbReference type="PANTHER" id="PTHR12652:SF23">
    <property type="entry name" value="MICROBODY (PEROXISOME) PROLIFERATION PROTEIN PEROXIN 11B (EUROFUNG)"/>
    <property type="match status" value="1"/>
</dbReference>
<dbReference type="GO" id="GO:0005778">
    <property type="term" value="C:peroxisomal membrane"/>
    <property type="evidence" value="ECO:0007669"/>
    <property type="project" value="UniProtKB-SubCell"/>
</dbReference>
<keyword evidence="1" id="KW-0962">Peroxisome biogenesis</keyword>
<dbReference type="OrthoDB" id="3636394at2759"/>
<feature type="compositionally biased region" description="Basic and acidic residues" evidence="5">
    <location>
        <begin position="211"/>
        <end position="225"/>
    </location>
</feature>
<evidence type="ECO:0008006" key="8">
    <source>
        <dbReference type="Google" id="ProtNLM"/>
    </source>
</evidence>
<dbReference type="GeneID" id="30021100"/>
<feature type="region of interest" description="Disordered" evidence="5">
    <location>
        <begin position="178"/>
        <end position="225"/>
    </location>
</feature>
<name>A0A162J2P3_CORFA</name>
<keyword evidence="2" id="KW-0472">Membrane</keyword>